<feature type="transmembrane region" description="Helical" evidence="10">
    <location>
        <begin position="179"/>
        <end position="200"/>
    </location>
</feature>
<feature type="transmembrane region" description="Helical" evidence="10">
    <location>
        <begin position="212"/>
        <end position="232"/>
    </location>
</feature>
<evidence type="ECO:0000256" key="5">
    <source>
        <dbReference type="ARBA" id="ARBA00022958"/>
    </source>
</evidence>
<dbReference type="GO" id="GO:0012505">
    <property type="term" value="C:endomembrane system"/>
    <property type="evidence" value="ECO:0007669"/>
    <property type="project" value="TreeGrafter"/>
</dbReference>
<dbReference type="GO" id="GO:1902600">
    <property type="term" value="P:proton transmembrane transport"/>
    <property type="evidence" value="ECO:0007669"/>
    <property type="project" value="InterPro"/>
</dbReference>
<organism evidence="14 15">
    <name type="scientific">Coptis chinensis</name>
    <dbReference type="NCBI Taxonomy" id="261450"/>
    <lineage>
        <taxon>Eukaryota</taxon>
        <taxon>Viridiplantae</taxon>
        <taxon>Streptophyta</taxon>
        <taxon>Embryophyta</taxon>
        <taxon>Tracheophyta</taxon>
        <taxon>Spermatophyta</taxon>
        <taxon>Magnoliopsida</taxon>
        <taxon>Ranunculales</taxon>
        <taxon>Ranunculaceae</taxon>
        <taxon>Coptidoideae</taxon>
        <taxon>Coptis</taxon>
    </lineage>
</organism>
<feature type="transmembrane region" description="Helical" evidence="10">
    <location>
        <begin position="105"/>
        <end position="124"/>
    </location>
</feature>
<evidence type="ECO:0000256" key="1">
    <source>
        <dbReference type="ARBA" id="ARBA00004141"/>
    </source>
</evidence>
<evidence type="ECO:0000256" key="6">
    <source>
        <dbReference type="ARBA" id="ARBA00022989"/>
    </source>
</evidence>
<dbReference type="PANTHER" id="PTHR32468">
    <property type="entry name" value="CATION/H + ANTIPORTER"/>
    <property type="match status" value="1"/>
</dbReference>
<evidence type="ECO:0000259" key="12">
    <source>
        <dbReference type="Pfam" id="PF23256"/>
    </source>
</evidence>
<feature type="transmembrane region" description="Helical" evidence="10">
    <location>
        <begin position="451"/>
        <end position="472"/>
    </location>
</feature>
<proteinExistence type="inferred from homology"/>
<dbReference type="Pfam" id="PF23259">
    <property type="entry name" value="CHX17_C"/>
    <property type="match status" value="1"/>
</dbReference>
<dbReference type="GO" id="GO:0015297">
    <property type="term" value="F:antiporter activity"/>
    <property type="evidence" value="ECO:0007669"/>
    <property type="project" value="InterPro"/>
</dbReference>
<feature type="transmembrane region" description="Helical" evidence="10">
    <location>
        <begin position="387"/>
        <end position="411"/>
    </location>
</feature>
<feature type="domain" description="Cation/H+ exchanger transmembrane" evidence="11">
    <location>
        <begin position="105"/>
        <end position="464"/>
    </location>
</feature>
<feature type="transmembrane region" description="Helical" evidence="10">
    <location>
        <begin position="267"/>
        <end position="286"/>
    </location>
</feature>
<keyword evidence="5" id="KW-0630">Potassium</keyword>
<gene>
    <name evidence="14" type="ORF">IFM89_034475</name>
</gene>
<evidence type="ECO:0000256" key="3">
    <source>
        <dbReference type="ARBA" id="ARBA00022538"/>
    </source>
</evidence>
<dbReference type="InterPro" id="IPR038770">
    <property type="entry name" value="Na+/solute_symporter_sf"/>
</dbReference>
<evidence type="ECO:0000256" key="8">
    <source>
        <dbReference type="ARBA" id="ARBA00023136"/>
    </source>
</evidence>
<evidence type="ECO:0000256" key="2">
    <source>
        <dbReference type="ARBA" id="ARBA00022448"/>
    </source>
</evidence>
<dbReference type="PANTHER" id="PTHR32468:SF17">
    <property type="entry name" value="CATION_H(+) ANTIPORTER 4"/>
    <property type="match status" value="1"/>
</dbReference>
<evidence type="ECO:0000313" key="15">
    <source>
        <dbReference type="Proteomes" id="UP000631114"/>
    </source>
</evidence>
<dbReference type="EMBL" id="JADFTS010000008">
    <property type="protein sequence ID" value="KAF9594690.1"/>
    <property type="molecule type" value="Genomic_DNA"/>
</dbReference>
<keyword evidence="2" id="KW-0813">Transport</keyword>
<evidence type="ECO:0000259" key="11">
    <source>
        <dbReference type="Pfam" id="PF00999"/>
    </source>
</evidence>
<dbReference type="Pfam" id="PF00999">
    <property type="entry name" value="Na_H_Exchanger"/>
    <property type="match status" value="1"/>
</dbReference>
<keyword evidence="6 10" id="KW-1133">Transmembrane helix</keyword>
<comment type="subcellular location">
    <subcellularLocation>
        <location evidence="1">Membrane</location>
        <topology evidence="1">Multi-pass membrane protein</topology>
    </subcellularLocation>
</comment>
<evidence type="ECO:0008006" key="16">
    <source>
        <dbReference type="Google" id="ProtNLM"/>
    </source>
</evidence>
<accession>A0A835H959</accession>
<dbReference type="Gene3D" id="1.20.1530.20">
    <property type="match status" value="1"/>
</dbReference>
<feature type="transmembrane region" description="Helical" evidence="10">
    <location>
        <begin position="418"/>
        <end position="439"/>
    </location>
</feature>
<feature type="transmembrane region" description="Helical" evidence="10">
    <location>
        <begin position="136"/>
        <end position="158"/>
    </location>
</feature>
<keyword evidence="3" id="KW-0633">Potassium transport</keyword>
<dbReference type="GO" id="GO:0016020">
    <property type="term" value="C:membrane"/>
    <property type="evidence" value="ECO:0007669"/>
    <property type="project" value="UniProtKB-SubCell"/>
</dbReference>
<dbReference type="Pfam" id="PF23256">
    <property type="entry name" value="CHX17_2nd"/>
    <property type="match status" value="1"/>
</dbReference>
<keyword evidence="7" id="KW-0406">Ion transport</keyword>
<comment type="caution">
    <text evidence="14">The sequence shown here is derived from an EMBL/GenBank/DDBJ whole genome shotgun (WGS) entry which is preliminary data.</text>
</comment>
<dbReference type="InterPro" id="IPR057290">
    <property type="entry name" value="CHX17_C"/>
</dbReference>
<dbReference type="Proteomes" id="UP000631114">
    <property type="component" value="Unassembled WGS sequence"/>
</dbReference>
<keyword evidence="8 10" id="KW-0472">Membrane</keyword>
<dbReference type="InterPro" id="IPR050794">
    <property type="entry name" value="CPA2_transporter"/>
</dbReference>
<evidence type="ECO:0000313" key="14">
    <source>
        <dbReference type="EMBL" id="KAF9594690.1"/>
    </source>
</evidence>
<protein>
    <recommendedName>
        <fullName evidence="16">Cation/H+ exchanger domain-containing protein</fullName>
    </recommendedName>
</protein>
<evidence type="ECO:0000256" key="7">
    <source>
        <dbReference type="ARBA" id="ARBA00023065"/>
    </source>
</evidence>
<evidence type="ECO:0000256" key="10">
    <source>
        <dbReference type="SAM" id="Phobius"/>
    </source>
</evidence>
<dbReference type="InterPro" id="IPR006153">
    <property type="entry name" value="Cation/H_exchanger_TM"/>
</dbReference>
<dbReference type="OrthoDB" id="1938353at2759"/>
<name>A0A835H959_9MAGN</name>
<feature type="domain" description="Cation/H(+) antiporter C-terminal" evidence="13">
    <location>
        <begin position="670"/>
        <end position="814"/>
    </location>
</feature>
<dbReference type="GO" id="GO:0006813">
    <property type="term" value="P:potassium ion transport"/>
    <property type="evidence" value="ECO:0007669"/>
    <property type="project" value="UniProtKB-KW"/>
</dbReference>
<evidence type="ECO:0000259" key="13">
    <source>
        <dbReference type="Pfam" id="PF23259"/>
    </source>
</evidence>
<comment type="similarity">
    <text evidence="9">Belongs to the monovalent cation:proton antiporter 2 (CPA2) transporter (TC 2.A.37) family. CHX (TC 2.A.37.4) subfamily.</text>
</comment>
<dbReference type="InterPro" id="IPR057291">
    <property type="entry name" value="CHX17_2nd"/>
</dbReference>
<evidence type="ECO:0000256" key="4">
    <source>
        <dbReference type="ARBA" id="ARBA00022692"/>
    </source>
</evidence>
<keyword evidence="4 10" id="KW-0812">Transmembrane</keyword>
<keyword evidence="15" id="KW-1185">Reference proteome</keyword>
<dbReference type="GO" id="GO:0006885">
    <property type="term" value="P:regulation of pH"/>
    <property type="evidence" value="ECO:0007669"/>
    <property type="project" value="TreeGrafter"/>
</dbReference>
<dbReference type="AlphaFoldDB" id="A0A835H959"/>
<reference evidence="14 15" key="1">
    <citation type="submission" date="2020-10" db="EMBL/GenBank/DDBJ databases">
        <title>The Coptis chinensis genome and diversification of protoberbering-type alkaloids.</title>
        <authorList>
            <person name="Wang B."/>
            <person name="Shu S."/>
            <person name="Song C."/>
            <person name="Liu Y."/>
        </authorList>
    </citation>
    <scope>NUCLEOTIDE SEQUENCE [LARGE SCALE GENOMIC DNA]</scope>
    <source>
        <strain evidence="14">HL-2020</strain>
        <tissue evidence="14">Leaf</tissue>
    </source>
</reference>
<feature type="transmembrane region" description="Helical" evidence="10">
    <location>
        <begin position="306"/>
        <end position="325"/>
    </location>
</feature>
<sequence>MAQRGSFGAVDIIADMKNFTGGRFKGIDLNALAERAKPKRSFHSGGIILGDTDLGLKLDKYYKKLLTSNLGKFLKKGIKFLNNEDVDQPANLLHRLFPLRGSGSIGMLASIGFMLFEFLLGVKMDPRMMHKPGKKAAIIGIVSFIVPLLLGFSATFTLKSVSAGLRSDLEYDGKHIQRAFLYIATVQSMTTFPVVASLLTELKILNSELGRLALSSSMVSEACNVLVTMILIQFKIFDSKNIDSLKSISKMKERADRTKGGMCSSRSWLCASISSTLFLVAVFTIVRQSVTWLIKITPKKRPVKRIFILVILLGVIVTGTIGSMLGQHLLFGPFIFGLAIPDGPPLGTALVSQFESLTMGLLLPLFLTVSGLRTDIPSLRKNVEEAYALPILVITCSAGKILATMIVCLYFRMPKREALALGVIMSAKGIVELSTYNVWRDSEVLNDSSFTLMILAVLVIASIVPCIVRYLYDPAKKYAGYDRRTILHSKAYSEFKVLACISEDENVPTMIKLLSASTLTTESPIRVFTLHLVELVGRTAPIFVSHNSVLDRSAFNNTAQSEHIVNAFRNYEQFNAGLVIVEAFTAVSPYATIHNDICTLAFKQCTSLVIVPFHKKWAVDGTMASENIYLRAMNKKVLETAPCSVGILVDRGQSSAVTSSSARHSTASHICVLFLGGADDREALAYAKRMSYNIDVYITVVRLLVSEEKDLSSWEGMLDAEVVKDFELHTMSNRRITYKEEVVRDGEQTAWVIHSIIQKNDLIVVGRRNGIDSPLTSGLTEWSECPELGVIGDMLASSDVKVGVSVLVIQQMGGQ</sequence>
<feature type="domain" description="Cation/H(+) antiporter central" evidence="12">
    <location>
        <begin position="527"/>
        <end position="657"/>
    </location>
</feature>
<evidence type="ECO:0000256" key="9">
    <source>
        <dbReference type="ARBA" id="ARBA00038341"/>
    </source>
</evidence>